<keyword evidence="2" id="KW-0813">Transport</keyword>
<dbReference type="EMBL" id="JAEUBD010001178">
    <property type="protein sequence ID" value="KAH3664588.1"/>
    <property type="molecule type" value="Genomic_DNA"/>
</dbReference>
<evidence type="ECO:0000256" key="1">
    <source>
        <dbReference type="ARBA" id="ARBA00004141"/>
    </source>
</evidence>
<keyword evidence="4 6" id="KW-1133">Transmembrane helix</keyword>
<proteinExistence type="predicted"/>
<dbReference type="GO" id="GO:0016020">
    <property type="term" value="C:membrane"/>
    <property type="evidence" value="ECO:0007669"/>
    <property type="project" value="UniProtKB-SubCell"/>
</dbReference>
<comment type="subcellular location">
    <subcellularLocation>
        <location evidence="1">Membrane</location>
        <topology evidence="1">Multi-pass membrane protein</topology>
    </subcellularLocation>
</comment>
<feature type="transmembrane region" description="Helical" evidence="6">
    <location>
        <begin position="479"/>
        <end position="503"/>
    </location>
</feature>
<organism evidence="7 8">
    <name type="scientific">Ogataea polymorpha</name>
    <dbReference type="NCBI Taxonomy" id="460523"/>
    <lineage>
        <taxon>Eukaryota</taxon>
        <taxon>Fungi</taxon>
        <taxon>Dikarya</taxon>
        <taxon>Ascomycota</taxon>
        <taxon>Saccharomycotina</taxon>
        <taxon>Pichiomycetes</taxon>
        <taxon>Pichiales</taxon>
        <taxon>Pichiaceae</taxon>
        <taxon>Ogataea</taxon>
    </lineage>
</organism>
<accession>A0A9P8P2X9</accession>
<keyword evidence="8" id="KW-1185">Reference proteome</keyword>
<dbReference type="GO" id="GO:0022857">
    <property type="term" value="F:transmembrane transporter activity"/>
    <property type="evidence" value="ECO:0007669"/>
    <property type="project" value="UniProtKB-ARBA"/>
</dbReference>
<dbReference type="AlphaFoldDB" id="A0A9P8P2X9"/>
<feature type="transmembrane region" description="Helical" evidence="6">
    <location>
        <begin position="509"/>
        <end position="528"/>
    </location>
</feature>
<comment type="caution">
    <text evidence="7">The sequence shown here is derived from an EMBL/GenBank/DDBJ whole genome shotgun (WGS) entry which is preliminary data.</text>
</comment>
<protein>
    <submittedName>
        <fullName evidence="7">Uncharacterized protein</fullName>
    </submittedName>
</protein>
<keyword evidence="3 6" id="KW-0812">Transmembrane</keyword>
<name>A0A9P8P2X9_9ASCO</name>
<evidence type="ECO:0000256" key="2">
    <source>
        <dbReference type="ARBA" id="ARBA00022448"/>
    </source>
</evidence>
<evidence type="ECO:0000256" key="4">
    <source>
        <dbReference type="ARBA" id="ARBA00022989"/>
    </source>
</evidence>
<evidence type="ECO:0000256" key="6">
    <source>
        <dbReference type="SAM" id="Phobius"/>
    </source>
</evidence>
<keyword evidence="5 6" id="KW-0472">Membrane</keyword>
<evidence type="ECO:0000256" key="5">
    <source>
        <dbReference type="ARBA" id="ARBA00023136"/>
    </source>
</evidence>
<reference evidence="7" key="1">
    <citation type="journal article" date="2021" name="Open Biol.">
        <title>Shared evolutionary footprints suggest mitochondrial oxidative damage underlies multiple complex I losses in fungi.</title>
        <authorList>
            <person name="Schikora-Tamarit M.A."/>
            <person name="Marcet-Houben M."/>
            <person name="Nosek J."/>
            <person name="Gabaldon T."/>
        </authorList>
    </citation>
    <scope>NUCLEOTIDE SEQUENCE</scope>
    <source>
        <strain evidence="7">NCAIM Y.01608</strain>
    </source>
</reference>
<dbReference type="PANTHER" id="PTHR45649">
    <property type="entry name" value="AMINO-ACID PERMEASE BAT1"/>
    <property type="match status" value="1"/>
</dbReference>
<evidence type="ECO:0000313" key="7">
    <source>
        <dbReference type="EMBL" id="KAH3664588.1"/>
    </source>
</evidence>
<sequence>MWTNPIKMESFILYELVKSKLFSVPCHAGSRPNGYTPVCVPAMVSPSFHDSGHFQPDLKNVVESENTSLYRNPVYIEKNPIMSRMYLPEYAMSKISSLFNLAIFFSLRTSARAAKNMINPCPRSPNMMANMNGKVATVGRPGFTSLYVATPKRLLGTAGIFGGDFLQHALHLVEIVARHPSFSNKTPSGLIVVAQVHDRVHRFLQLHGFPPKIQLGSDSAQLCLERQFGRLQHVCHIRKLVVDLTHLLGPSFDFLVHKVQVCIQRFTDFAHTRQNELTVCKNDETVFVDVVFRLDVVESLTYFGRSNEKIAAENTPQDSLQDFHLGSRNHSCDEIGVANSSVLQKLRLAQIDQVRGLHMLEILVRGRQHLLVLFQVHLLFEQILRGVAQLADSVFQKLCILHNLVQLASGEGLGRRFLRQETTKSATMSALDPIHSRISAIKSHQSQLRVIDATQAAGDEDLLKEIGYKQELNRKFKTYQIFGIAYSVMGILPGVASVSSIGLAGGPAAFVWGWFITSIMILTIAVAMSENGK</sequence>
<gene>
    <name evidence="7" type="ORF">OGATHE_003403</name>
</gene>
<dbReference type="PANTHER" id="PTHR45649:SF6">
    <property type="entry name" value="GABA-SPECIFIC PERMEASE"/>
    <property type="match status" value="1"/>
</dbReference>
<reference evidence="7" key="2">
    <citation type="submission" date="2021-01" db="EMBL/GenBank/DDBJ databases">
        <authorList>
            <person name="Schikora-Tamarit M.A."/>
        </authorList>
    </citation>
    <scope>NUCLEOTIDE SEQUENCE</scope>
    <source>
        <strain evidence="7">NCAIM Y.01608</strain>
    </source>
</reference>
<dbReference type="Proteomes" id="UP000788993">
    <property type="component" value="Unassembled WGS sequence"/>
</dbReference>
<evidence type="ECO:0000313" key="8">
    <source>
        <dbReference type="Proteomes" id="UP000788993"/>
    </source>
</evidence>
<evidence type="ECO:0000256" key="3">
    <source>
        <dbReference type="ARBA" id="ARBA00022692"/>
    </source>
</evidence>